<keyword evidence="2" id="KW-1185">Reference proteome</keyword>
<accession>B8CYX2</accession>
<dbReference type="KEGG" id="hor:Hore_17420"/>
<evidence type="ECO:0000313" key="1">
    <source>
        <dbReference type="EMBL" id="ACL70491.1"/>
    </source>
</evidence>
<organism evidence="1 2">
    <name type="scientific">Halothermothrix orenii (strain H 168 / OCM 544 / DSM 9562)</name>
    <dbReference type="NCBI Taxonomy" id="373903"/>
    <lineage>
        <taxon>Bacteria</taxon>
        <taxon>Bacillati</taxon>
        <taxon>Bacillota</taxon>
        <taxon>Clostridia</taxon>
        <taxon>Halanaerobiales</taxon>
        <taxon>Halothermotrichaceae</taxon>
        <taxon>Halothermothrix</taxon>
    </lineage>
</organism>
<dbReference type="eggNOG" id="ENOG5034BZ0">
    <property type="taxonomic scope" value="Bacteria"/>
</dbReference>
<proteinExistence type="predicted"/>
<sequence>MSLFKKSNLYILPFILILLMGITFAARGEAEITGSIENGTKRNIDLEIDDGKKIKELDDRNFYNLCWVKYKKELESGDYYYIKLEYYKNKYMDKTYYNNKTLNIWGVYSWEINKRLTNKYEVNFKDKNYYIEDYEYKSYLGAKLKCEFDYELNDRHEYSAYIQRYWEDNKTTDDRDNVSDTLSVTWDYEVNSKTELTTNIKLWQEEHPWESSSTNKYEKTMSVGFEYEL</sequence>
<evidence type="ECO:0000313" key="2">
    <source>
        <dbReference type="Proteomes" id="UP000000719"/>
    </source>
</evidence>
<evidence type="ECO:0008006" key="3">
    <source>
        <dbReference type="Google" id="ProtNLM"/>
    </source>
</evidence>
<name>B8CYX2_HALOH</name>
<gene>
    <name evidence="1" type="ordered locus">Hore_17420</name>
</gene>
<dbReference type="AlphaFoldDB" id="B8CYX2"/>
<dbReference type="HOGENOM" id="CLU_1208422_0_0_9"/>
<dbReference type="EMBL" id="CP001098">
    <property type="protein sequence ID" value="ACL70491.1"/>
    <property type="molecule type" value="Genomic_DNA"/>
</dbReference>
<dbReference type="RefSeq" id="WP_015923461.1">
    <property type="nucleotide sequence ID" value="NC_011899.1"/>
</dbReference>
<protein>
    <recommendedName>
        <fullName evidence="3">DUF481 domain-containing protein</fullName>
    </recommendedName>
</protein>
<dbReference type="Proteomes" id="UP000000719">
    <property type="component" value="Chromosome"/>
</dbReference>
<reference evidence="1 2" key="1">
    <citation type="journal article" date="2009" name="PLoS ONE">
        <title>Genome analysis of the anaerobic thermohalophilic bacterium Halothermothrix orenii.</title>
        <authorList>
            <person name="Mavromatis K."/>
            <person name="Ivanova N."/>
            <person name="Anderson I."/>
            <person name="Lykidis A."/>
            <person name="Hooper S.D."/>
            <person name="Sun H."/>
            <person name="Kunin V."/>
            <person name="Lapidus A."/>
            <person name="Hugenholtz P."/>
            <person name="Patel B."/>
            <person name="Kyrpides N.C."/>
        </authorList>
    </citation>
    <scope>NUCLEOTIDE SEQUENCE [LARGE SCALE GENOMIC DNA]</scope>
    <source>
        <strain evidence="2">H 168 / OCM 544 / DSM 9562</strain>
    </source>
</reference>
<dbReference type="OrthoDB" id="2111847at2"/>